<dbReference type="PANTHER" id="PTHR33116:SF78">
    <property type="entry name" value="OS12G0587133 PROTEIN"/>
    <property type="match status" value="1"/>
</dbReference>
<name>A0A0B2Q1U8_GLYSO</name>
<gene>
    <name evidence="2" type="ORF">glysoja_044270</name>
</gene>
<dbReference type="PANTHER" id="PTHR33116">
    <property type="entry name" value="REVERSE TRANSCRIPTASE ZINC-BINDING DOMAIN-CONTAINING PROTEIN-RELATED-RELATED"/>
    <property type="match status" value="1"/>
</dbReference>
<dbReference type="PROSITE" id="PS50878">
    <property type="entry name" value="RT_POL"/>
    <property type="match status" value="1"/>
</dbReference>
<protein>
    <recommendedName>
        <fullName evidence="1">Reverse transcriptase domain-containing protein</fullName>
    </recommendedName>
</protein>
<accession>A0A0B2Q1U8</accession>
<proteinExistence type="predicted"/>
<sequence>QGDPVAPLLFNVVAEGLNGLMREAMKKNLFQGFLVVRDEVEVSILHYANDTLFFGKTSMENVKAIKVILRSVELVSGLKINFSKSNFETIGMSENWKVDAARYLNCRLLTIPFLYLGLSIGTNPRR</sequence>
<dbReference type="AlphaFoldDB" id="A0A0B2Q1U8"/>
<dbReference type="EMBL" id="KN661170">
    <property type="protein sequence ID" value="KHN15275.1"/>
    <property type="molecule type" value="Genomic_DNA"/>
</dbReference>
<dbReference type="Pfam" id="PF00078">
    <property type="entry name" value="RVT_1"/>
    <property type="match status" value="1"/>
</dbReference>
<organism evidence="2">
    <name type="scientific">Glycine soja</name>
    <name type="common">Wild soybean</name>
    <dbReference type="NCBI Taxonomy" id="3848"/>
    <lineage>
        <taxon>Eukaryota</taxon>
        <taxon>Viridiplantae</taxon>
        <taxon>Streptophyta</taxon>
        <taxon>Embryophyta</taxon>
        <taxon>Tracheophyta</taxon>
        <taxon>Spermatophyta</taxon>
        <taxon>Magnoliopsida</taxon>
        <taxon>eudicotyledons</taxon>
        <taxon>Gunneridae</taxon>
        <taxon>Pentapetalae</taxon>
        <taxon>rosids</taxon>
        <taxon>fabids</taxon>
        <taxon>Fabales</taxon>
        <taxon>Fabaceae</taxon>
        <taxon>Papilionoideae</taxon>
        <taxon>50 kb inversion clade</taxon>
        <taxon>NPAAA clade</taxon>
        <taxon>indigoferoid/millettioid clade</taxon>
        <taxon>Phaseoleae</taxon>
        <taxon>Glycine</taxon>
        <taxon>Glycine subgen. Soja</taxon>
    </lineage>
</organism>
<dbReference type="InterPro" id="IPR000477">
    <property type="entry name" value="RT_dom"/>
</dbReference>
<feature type="non-terminal residue" evidence="2">
    <location>
        <position position="1"/>
    </location>
</feature>
<feature type="non-terminal residue" evidence="2">
    <location>
        <position position="126"/>
    </location>
</feature>
<feature type="domain" description="Reverse transcriptase" evidence="1">
    <location>
        <begin position="1"/>
        <end position="120"/>
    </location>
</feature>
<reference evidence="2" key="1">
    <citation type="submission" date="2014-07" db="EMBL/GenBank/DDBJ databases">
        <title>Identification of a novel salt tolerance gene in wild soybean by whole-genome sequencing.</title>
        <authorList>
            <person name="Lam H.-M."/>
            <person name="Qi X."/>
            <person name="Li M.-W."/>
            <person name="Liu X."/>
            <person name="Xie M."/>
            <person name="Ni M."/>
            <person name="Xu X."/>
        </authorList>
    </citation>
    <scope>NUCLEOTIDE SEQUENCE [LARGE SCALE GENOMIC DNA]</scope>
    <source>
        <tissue evidence="2">Root</tissue>
    </source>
</reference>
<evidence type="ECO:0000313" key="2">
    <source>
        <dbReference type="EMBL" id="KHN15275.1"/>
    </source>
</evidence>
<dbReference type="Proteomes" id="UP000053555">
    <property type="component" value="Unassembled WGS sequence"/>
</dbReference>
<evidence type="ECO:0000259" key="1">
    <source>
        <dbReference type="PROSITE" id="PS50878"/>
    </source>
</evidence>